<feature type="domain" description="NAD-dependent epimerase/dehydratase" evidence="2">
    <location>
        <begin position="3"/>
        <end position="236"/>
    </location>
</feature>
<dbReference type="RefSeq" id="WP_072934192.1">
    <property type="nucleotide sequence ID" value="NZ_FQUG01000002.1"/>
</dbReference>
<evidence type="ECO:0000313" key="3">
    <source>
        <dbReference type="EMBL" id="SHE29032.1"/>
    </source>
</evidence>
<organism evidence="3 4">
    <name type="scientific">Schwartzia succinivorans DSM 10502</name>
    <dbReference type="NCBI Taxonomy" id="1123243"/>
    <lineage>
        <taxon>Bacteria</taxon>
        <taxon>Bacillati</taxon>
        <taxon>Bacillota</taxon>
        <taxon>Negativicutes</taxon>
        <taxon>Selenomonadales</taxon>
        <taxon>Selenomonadaceae</taxon>
        <taxon>Schwartzia</taxon>
    </lineage>
</organism>
<name>A0A1M4SA21_9FIRM</name>
<dbReference type="OrthoDB" id="9766450at2"/>
<reference evidence="3 4" key="1">
    <citation type="submission" date="2016-11" db="EMBL/GenBank/DDBJ databases">
        <authorList>
            <person name="Jaros S."/>
            <person name="Januszkiewicz K."/>
            <person name="Wedrychowicz H."/>
        </authorList>
    </citation>
    <scope>NUCLEOTIDE SEQUENCE [LARGE SCALE GENOMIC DNA]</scope>
    <source>
        <strain evidence="3 4">DSM 10502</strain>
    </source>
</reference>
<gene>
    <name evidence="3" type="ORF">SAMN02745190_00050</name>
</gene>
<dbReference type="AlphaFoldDB" id="A0A1M4SA21"/>
<evidence type="ECO:0000313" key="4">
    <source>
        <dbReference type="Proteomes" id="UP000184404"/>
    </source>
</evidence>
<dbReference type="SUPFAM" id="SSF51735">
    <property type="entry name" value="NAD(P)-binding Rossmann-fold domains"/>
    <property type="match status" value="1"/>
</dbReference>
<dbReference type="Gene3D" id="3.40.50.720">
    <property type="entry name" value="NAD(P)-binding Rossmann-like Domain"/>
    <property type="match status" value="1"/>
</dbReference>
<comment type="similarity">
    <text evidence="1">Belongs to the NAD(P)-dependent epimerase/dehydratase family.</text>
</comment>
<keyword evidence="4" id="KW-1185">Reference proteome</keyword>
<accession>A0A1M4SA21</accession>
<proteinExistence type="inferred from homology"/>
<dbReference type="STRING" id="1123243.SAMN02745190_00050"/>
<dbReference type="EMBL" id="FQUG01000002">
    <property type="protein sequence ID" value="SHE29032.1"/>
    <property type="molecule type" value="Genomic_DNA"/>
</dbReference>
<dbReference type="Pfam" id="PF01370">
    <property type="entry name" value="Epimerase"/>
    <property type="match status" value="1"/>
</dbReference>
<dbReference type="Gene3D" id="3.90.25.10">
    <property type="entry name" value="UDP-galactose 4-epimerase, domain 1"/>
    <property type="match status" value="1"/>
</dbReference>
<evidence type="ECO:0000259" key="2">
    <source>
        <dbReference type="Pfam" id="PF01370"/>
    </source>
</evidence>
<dbReference type="Proteomes" id="UP000184404">
    <property type="component" value="Unassembled WGS sequence"/>
</dbReference>
<dbReference type="PANTHER" id="PTHR43000">
    <property type="entry name" value="DTDP-D-GLUCOSE 4,6-DEHYDRATASE-RELATED"/>
    <property type="match status" value="1"/>
</dbReference>
<dbReference type="InterPro" id="IPR036291">
    <property type="entry name" value="NAD(P)-bd_dom_sf"/>
</dbReference>
<sequence>MKVLVTGGAGFIGSHLMEYLLKNGYEAVALDNLSVGKRENLPEGAELIEMDILDEGLAAKVISGQFDAIVHLAGQTMVNKSIDDPAFDAQQNVLGSIRVLEAARQAGVERVIFASTAAAYGNVPESDLPIKESRKLAPMAFYGLSKVSVEKYLDLYQKLYDLDYVVLRFANVYGERQGDGGEGGVISIFAQRVADGEDITIFGDGEQTRDFVYAGDIAAGIGAALKTTAVNAAYNLSTQTQTSLRELVSVLSNVAGRKIIPKYAAERPGDIYKSMLSNGRARRGLGWKPEVPLEEGLRRTFAYFAHA</sequence>
<dbReference type="InterPro" id="IPR001509">
    <property type="entry name" value="Epimerase_deHydtase"/>
</dbReference>
<evidence type="ECO:0000256" key="1">
    <source>
        <dbReference type="ARBA" id="ARBA00007637"/>
    </source>
</evidence>
<protein>
    <submittedName>
        <fullName evidence="3">UDP-glucose 4-epimerase</fullName>
    </submittedName>
</protein>